<feature type="binding site" evidence="2">
    <location>
        <position position="158"/>
    </location>
    <ligand>
        <name>Fe cation</name>
        <dbReference type="ChEBI" id="CHEBI:24875"/>
        <label>2</label>
    </ligand>
</feature>
<feature type="binding site" evidence="2">
    <location>
        <position position="185"/>
    </location>
    <ligand>
        <name>Fe cation</name>
        <dbReference type="ChEBI" id="CHEBI:24875"/>
        <label>1</label>
    </ligand>
</feature>
<dbReference type="AlphaFoldDB" id="A0A955RQF1"/>
<dbReference type="GO" id="GO:0004113">
    <property type="term" value="F:2',3'-cyclic-nucleotide 3'-phosphodiesterase activity"/>
    <property type="evidence" value="ECO:0007669"/>
    <property type="project" value="TreeGrafter"/>
</dbReference>
<dbReference type="InterPro" id="IPR005235">
    <property type="entry name" value="YmdB-like"/>
</dbReference>
<comment type="caution">
    <text evidence="3">The sequence shown here is derived from an EMBL/GenBank/DDBJ whole genome shotgun (WGS) entry which is preliminary data.</text>
</comment>
<feature type="binding site" evidence="2">
    <location>
        <position position="14"/>
    </location>
    <ligand>
        <name>Fe cation</name>
        <dbReference type="ChEBI" id="CHEBI:24875"/>
        <label>1</label>
    </ligand>
</feature>
<evidence type="ECO:0000256" key="2">
    <source>
        <dbReference type="PIRSR" id="PIRSR004789-51"/>
    </source>
</evidence>
<evidence type="ECO:0000256" key="1">
    <source>
        <dbReference type="PIRSR" id="PIRSR004789-50"/>
    </source>
</evidence>
<dbReference type="Proteomes" id="UP000751518">
    <property type="component" value="Unassembled WGS sequence"/>
</dbReference>
<dbReference type="EMBL" id="JAGQKZ010000001">
    <property type="protein sequence ID" value="MCA9391616.1"/>
    <property type="molecule type" value="Genomic_DNA"/>
</dbReference>
<feature type="binding site" evidence="2">
    <location>
        <position position="45"/>
    </location>
    <ligand>
        <name>Fe cation</name>
        <dbReference type="ChEBI" id="CHEBI:24875"/>
        <label>2</label>
    </ligand>
</feature>
<feature type="binding site" evidence="2">
    <location>
        <position position="46"/>
    </location>
    <ligand>
        <name>Fe cation</name>
        <dbReference type="ChEBI" id="CHEBI:24875"/>
        <label>1</label>
    </ligand>
</feature>
<dbReference type="SUPFAM" id="SSF56300">
    <property type="entry name" value="Metallo-dependent phosphatases"/>
    <property type="match status" value="1"/>
</dbReference>
<organism evidence="3 4">
    <name type="scientific">candidate division WWE3 bacterium</name>
    <dbReference type="NCBI Taxonomy" id="2053526"/>
    <lineage>
        <taxon>Bacteria</taxon>
        <taxon>Katanobacteria</taxon>
    </lineage>
</organism>
<keyword evidence="2" id="KW-0479">Metal-binding</keyword>
<dbReference type="PANTHER" id="PTHR36303">
    <property type="entry name" value="2',3'-CYCLIC-NUCLEOTIDE 2'-PHOSPHODIESTERASE"/>
    <property type="match status" value="1"/>
</dbReference>
<feature type="active site" description="Proton donor" evidence="1">
    <location>
        <position position="74"/>
    </location>
</feature>
<dbReference type="Pfam" id="PF13277">
    <property type="entry name" value="YmdB"/>
    <property type="match status" value="1"/>
</dbReference>
<dbReference type="Gene3D" id="3.60.21.10">
    <property type="match status" value="1"/>
</dbReference>
<feature type="binding site" evidence="2">
    <location>
        <position position="183"/>
    </location>
    <ligand>
        <name>Fe cation</name>
        <dbReference type="ChEBI" id="CHEBI:24875"/>
        <label>2</label>
    </ligand>
</feature>
<dbReference type="GO" id="GO:0046872">
    <property type="term" value="F:metal ion binding"/>
    <property type="evidence" value="ECO:0007669"/>
    <property type="project" value="UniProtKB-KW"/>
</dbReference>
<dbReference type="InterPro" id="IPR029052">
    <property type="entry name" value="Metallo-depent_PP-like"/>
</dbReference>
<accession>A0A955RQF1</accession>
<sequence>MTKNSNLKILLIGDVVARPGRRAVQTVLPQIKEEEGVDLVIANAENLAGGKGINEKGLYEMIDAGVDFFTSGNHVFYRGGWEDLLENESLGVVRPANYAADVPGVGYIRTEVKGVPVVIMNLEGQYSMDAPVNNPFLSFDKLFAEVVKEGDIVILDFHAEATSEKRAMGFYVDGRANIIYGTHTHVPTADAQVLKGGTFYISDVGMCGNNESVLGVKKDIIINRFINPKPRIFEWEYEGEKIFNSVLVEISSQKTVVGFARADKVIP</sequence>
<dbReference type="PIRSF" id="PIRSF004789">
    <property type="entry name" value="DR1281"/>
    <property type="match status" value="1"/>
</dbReference>
<name>A0A955RQF1_UNCKA</name>
<proteinExistence type="predicted"/>
<dbReference type="PANTHER" id="PTHR36303:SF1">
    <property type="entry name" value="2',3'-CYCLIC-NUCLEOTIDE 2'-PHOSPHODIESTERASE"/>
    <property type="match status" value="1"/>
</dbReference>
<gene>
    <name evidence="3" type="ORF">KC614_00235</name>
</gene>
<feature type="binding site" evidence="2">
    <location>
        <position position="45"/>
    </location>
    <ligand>
        <name>Fe cation</name>
        <dbReference type="ChEBI" id="CHEBI:24875"/>
        <label>1</label>
    </ligand>
</feature>
<reference evidence="3" key="2">
    <citation type="journal article" date="2021" name="Microbiome">
        <title>Successional dynamics and alternative stable states in a saline activated sludge microbial community over 9 years.</title>
        <authorList>
            <person name="Wang Y."/>
            <person name="Ye J."/>
            <person name="Ju F."/>
            <person name="Liu L."/>
            <person name="Boyd J.A."/>
            <person name="Deng Y."/>
            <person name="Parks D.H."/>
            <person name="Jiang X."/>
            <person name="Yin X."/>
            <person name="Woodcroft B.J."/>
            <person name="Tyson G.W."/>
            <person name="Hugenholtz P."/>
            <person name="Polz M.F."/>
            <person name="Zhang T."/>
        </authorList>
    </citation>
    <scope>NUCLEOTIDE SEQUENCE</scope>
    <source>
        <strain evidence="3">HKST-UBA03</strain>
    </source>
</reference>
<evidence type="ECO:0000313" key="4">
    <source>
        <dbReference type="Proteomes" id="UP000751518"/>
    </source>
</evidence>
<feature type="binding site" evidence="2">
    <location>
        <position position="73"/>
    </location>
    <ligand>
        <name>Fe cation</name>
        <dbReference type="ChEBI" id="CHEBI:24875"/>
        <label>2</label>
    </ligand>
</feature>
<reference evidence="3" key="1">
    <citation type="submission" date="2020-04" db="EMBL/GenBank/DDBJ databases">
        <authorList>
            <person name="Zhang T."/>
        </authorList>
    </citation>
    <scope>NUCLEOTIDE SEQUENCE</scope>
    <source>
        <strain evidence="3">HKST-UBA03</strain>
    </source>
</reference>
<evidence type="ECO:0000313" key="3">
    <source>
        <dbReference type="EMBL" id="MCA9391616.1"/>
    </source>
</evidence>
<protein>
    <submittedName>
        <fullName evidence="3">YmdB family metallophosphoesterase</fullName>
    </submittedName>
</protein>